<reference evidence="1 2" key="1">
    <citation type="submission" date="2020-08" db="EMBL/GenBank/DDBJ databases">
        <authorList>
            <person name="Koutsovoulos G."/>
            <person name="Danchin GJ E."/>
        </authorList>
    </citation>
    <scope>NUCLEOTIDE SEQUENCE [LARGE SCALE GENOMIC DNA]</scope>
</reference>
<name>A0A6V7XUB9_MELEN</name>
<dbReference type="AlphaFoldDB" id="A0A6V7XUB9"/>
<proteinExistence type="predicted"/>
<organism evidence="1 2">
    <name type="scientific">Meloidogyne enterolobii</name>
    <name type="common">Root-knot nematode worm</name>
    <name type="synonym">Meloidogyne mayaguensis</name>
    <dbReference type="NCBI Taxonomy" id="390850"/>
    <lineage>
        <taxon>Eukaryota</taxon>
        <taxon>Metazoa</taxon>
        <taxon>Ecdysozoa</taxon>
        <taxon>Nematoda</taxon>
        <taxon>Chromadorea</taxon>
        <taxon>Rhabditida</taxon>
        <taxon>Tylenchina</taxon>
        <taxon>Tylenchomorpha</taxon>
        <taxon>Tylenchoidea</taxon>
        <taxon>Meloidogynidae</taxon>
        <taxon>Meloidogyninae</taxon>
        <taxon>Meloidogyne</taxon>
    </lineage>
</organism>
<accession>A0A6V7XUB9</accession>
<sequence length="202" mass="24001">MKTPSAIYSPHPPINLKNKLANNQTKLLNNKLAFNNLPKNKIKCEHCRNNKIFCAKKSDEEYKKCEGLVEEKQDFVSKKELIKNRNNLENKINFLVERQLKWKTKRRRVQKMLILPFDELKKNKEIFENREMGEMIKRENNLKMVANMIKNGNLNIDEKLEDKEVCDRNFQVLEVIVETNVSVVHGMEKMNQLCSNCRRFYV</sequence>
<dbReference type="EMBL" id="CAJEWN010002275">
    <property type="protein sequence ID" value="CAD2202885.1"/>
    <property type="molecule type" value="Genomic_DNA"/>
</dbReference>
<evidence type="ECO:0000313" key="1">
    <source>
        <dbReference type="EMBL" id="CAD2202885.1"/>
    </source>
</evidence>
<dbReference type="Proteomes" id="UP000580250">
    <property type="component" value="Unassembled WGS sequence"/>
</dbReference>
<comment type="caution">
    <text evidence="1">The sequence shown here is derived from an EMBL/GenBank/DDBJ whole genome shotgun (WGS) entry which is preliminary data.</text>
</comment>
<evidence type="ECO:0000313" key="2">
    <source>
        <dbReference type="Proteomes" id="UP000580250"/>
    </source>
</evidence>
<protein>
    <submittedName>
        <fullName evidence="1">Uncharacterized protein</fullName>
    </submittedName>
</protein>
<gene>
    <name evidence="1" type="ORF">MENT_LOCUS56539</name>
</gene>